<reference evidence="1" key="1">
    <citation type="submission" date="2023-03" db="EMBL/GenBank/DDBJ databases">
        <title>Electrophorus voltai genome.</title>
        <authorList>
            <person name="Bian C."/>
        </authorList>
    </citation>
    <scope>NUCLEOTIDE SEQUENCE</scope>
    <source>
        <strain evidence="1">CB-2022</strain>
        <tissue evidence="1">Muscle</tissue>
    </source>
</reference>
<sequence length="112" mass="12544">MCSGLVSWILFHKPHDLLAHCDQTSCQSEQGFHMSHEQYLKGDLSLTITDADFTKSDFYICDCDGLDICHVQLQVEGTNTNTTTTLPPVNGVTEMHTCRILRRFLVGLLTLA</sequence>
<evidence type="ECO:0000313" key="1">
    <source>
        <dbReference type="EMBL" id="KAK1784105.1"/>
    </source>
</evidence>
<organism evidence="1 2">
    <name type="scientific">Electrophorus voltai</name>
    <dbReference type="NCBI Taxonomy" id="2609070"/>
    <lineage>
        <taxon>Eukaryota</taxon>
        <taxon>Metazoa</taxon>
        <taxon>Chordata</taxon>
        <taxon>Craniata</taxon>
        <taxon>Vertebrata</taxon>
        <taxon>Euteleostomi</taxon>
        <taxon>Actinopterygii</taxon>
        <taxon>Neopterygii</taxon>
        <taxon>Teleostei</taxon>
        <taxon>Ostariophysi</taxon>
        <taxon>Gymnotiformes</taxon>
        <taxon>Gymnotoidei</taxon>
        <taxon>Gymnotidae</taxon>
        <taxon>Electrophorus</taxon>
    </lineage>
</organism>
<proteinExistence type="predicted"/>
<evidence type="ECO:0000313" key="2">
    <source>
        <dbReference type="Proteomes" id="UP001239994"/>
    </source>
</evidence>
<name>A0AAD8YMX5_9TELE</name>
<dbReference type="AlphaFoldDB" id="A0AAD8YMX5"/>
<gene>
    <name evidence="1" type="ORF">P4O66_021170</name>
</gene>
<dbReference type="EMBL" id="JAROKS010000554">
    <property type="protein sequence ID" value="KAK1784105.1"/>
    <property type="molecule type" value="Genomic_DNA"/>
</dbReference>
<dbReference type="Proteomes" id="UP001239994">
    <property type="component" value="Unassembled WGS sequence"/>
</dbReference>
<keyword evidence="2" id="KW-1185">Reference proteome</keyword>
<accession>A0AAD8YMX5</accession>
<feature type="non-terminal residue" evidence="1">
    <location>
        <position position="112"/>
    </location>
</feature>
<protein>
    <submittedName>
        <fullName evidence="1">Uncharacterized protein</fullName>
    </submittedName>
</protein>
<comment type="caution">
    <text evidence="1">The sequence shown here is derived from an EMBL/GenBank/DDBJ whole genome shotgun (WGS) entry which is preliminary data.</text>
</comment>